<gene>
    <name evidence="2" type="ORF">SAMN04487839_102335</name>
</gene>
<dbReference type="Proteomes" id="UP000182764">
    <property type="component" value="Unassembled WGS sequence"/>
</dbReference>
<protein>
    <recommendedName>
        <fullName evidence="4">ATP-binding protein</fullName>
    </recommendedName>
</protein>
<evidence type="ECO:0000313" key="3">
    <source>
        <dbReference type="Proteomes" id="UP000182764"/>
    </source>
</evidence>
<sequence length="1393" mass="164566">MKNITWDNFKAVQKNPRYSFEQLCRILFKRKFLNEISVLTSSPNHPGVETAPVFSQELGKNIAFQSKFFQDKVDYKQIQESVQKTIDNYTGSLDIFYLYCNKDLSLNSKSVQKIESDLNNSNIDFKIISNDEILSEIINYNDLQSFFFGNHTITREWFKEYNQLSFDSLGNRYNQTFNVTTRTEEKIQLFVKEQSAIDRINTKKVNLIKNLDSLYPLESNDLIHKIKTFVNSLEDVTVEKVETCLKWNSKIKSEFKDEIKNLIATKDELKAELETITELSEGQPNKIFNKVSNIDKLLNWIDFFGCSEDEAALIENKILVITGEAGIGKSQLFATTVRDIVDNGGYALLLLGHHYNSSNDIMAQIMERFDFSFGFLEFLDILDVLGETKNEIIYIFIDAINETSCKDVWKNGLSKIITEVNKHKHIKLVLSIRTGYEKLVLEEKTIERIQNREILQIKHYGFQDDSVKATKDFLDFYNIPFSLSDLLNYEMTNPLYLKLFCETYDNEELNLFQMFERRIVRADEEIQRVLEIPDSGEILKYFLLEVAKWQFNHNKNSINRNELFRLEFWSDYGIQKKPYFLSNLLKSGLIISYLSKNGEDVYSFGYNLLEDYLKAQVIQKEFSEKKQSKEYLEHVVLKIENGKIINWNNIDVFLFACYFYYEKFNEDCIELIEKISDQNDCYDLATRYIKSFSWRPAHTLSKEQFRDIANNYPIDHFTVLQVLVENSTRAKNPINANFLHEVLWPKKMADRDGFWVPFINSLVDESQRVFQLITLFDNGGQVGFFSVDTVKLLLVLFTWLLASSNRKLRDTTSKAMIEVLKVNFELCEYLLRKFENVNDSYIIQRLYAIIFGASVKRVDNFEEEFQSLAEFVYLSIFNKETVYPDILLRDYARLIIERFLFEFPSVKLEIEKSMILPPYNSNPIPVVNFEVYDNDDKFKGFARIDSSMRPEGVGVYGDFGRYTFQSALTYFKDVNVENLYHYAMQFIRDELGYTSNKYLSDYDCRRHHPLDRSRGHLVERIGKKYQWIAFYNILARISDHHKLKWDDVEDNVFKGPWEPYVRDFDPTLNYHTLQPLDILPKFNIEYEMEFCELKLDNKGINDWISDKPRLFSKSLSYKDNNKIEWVILHQFKELKYQPKGYVEDSLGFIEGEQRVWRNIDAYFIKNAEFDEFIKNVQENKFLRNNISEGAPSYYYYFNREFAWASSVKGTNNKYDYYVETGEKKIERQSKTNIQFSDDEFKIEEIEEDVVINVTKSIASLLPARIHFLWEEEYDFSKDVTISFNIPCSELISKLNLSQKDYDSYFYSPTGVLVAFDGNVTNSIDGLVIRKDFLDKFLEENELSIIWDFVGEKQYFTQKNREQYYCRWDGIFWEEKHSVKNKICINEQKTCEKD</sequence>
<evidence type="ECO:0000256" key="1">
    <source>
        <dbReference type="SAM" id="Coils"/>
    </source>
</evidence>
<dbReference type="Gene3D" id="3.40.50.300">
    <property type="entry name" value="P-loop containing nucleotide triphosphate hydrolases"/>
    <property type="match status" value="1"/>
</dbReference>
<dbReference type="SUPFAM" id="SSF52540">
    <property type="entry name" value="P-loop containing nucleoside triphosphate hydrolases"/>
    <property type="match status" value="1"/>
</dbReference>
<evidence type="ECO:0000313" key="2">
    <source>
        <dbReference type="EMBL" id="SEM09453.1"/>
    </source>
</evidence>
<name>A0A1H7VJQ3_9STRE</name>
<dbReference type="InterPro" id="IPR027417">
    <property type="entry name" value="P-loop_NTPase"/>
</dbReference>
<feature type="coiled-coil region" evidence="1">
    <location>
        <begin position="252"/>
        <end position="279"/>
    </location>
</feature>
<reference evidence="2 3" key="1">
    <citation type="submission" date="2016-10" db="EMBL/GenBank/DDBJ databases">
        <authorList>
            <person name="de Groot N.N."/>
        </authorList>
    </citation>
    <scope>NUCLEOTIDE SEQUENCE [LARGE SCALE GENOMIC DNA]</scope>
    <source>
        <strain evidence="2 3">VTM1R29</strain>
    </source>
</reference>
<keyword evidence="1" id="KW-0175">Coiled coil</keyword>
<proteinExistence type="predicted"/>
<accession>A0A1H7VJQ3</accession>
<dbReference type="EMBL" id="FOBM01000002">
    <property type="protein sequence ID" value="SEM09453.1"/>
    <property type="molecule type" value="Genomic_DNA"/>
</dbReference>
<evidence type="ECO:0008006" key="4">
    <source>
        <dbReference type="Google" id="ProtNLM"/>
    </source>
</evidence>
<organism evidence="2 3">
    <name type="scientific">Streptococcus gallolyticus</name>
    <dbReference type="NCBI Taxonomy" id="315405"/>
    <lineage>
        <taxon>Bacteria</taxon>
        <taxon>Bacillati</taxon>
        <taxon>Bacillota</taxon>
        <taxon>Bacilli</taxon>
        <taxon>Lactobacillales</taxon>
        <taxon>Streptococcaceae</taxon>
        <taxon>Streptococcus</taxon>
    </lineage>
</organism>
<dbReference type="RefSeq" id="WP_074595911.1">
    <property type="nucleotide sequence ID" value="NZ_FNUH01000003.1"/>
</dbReference>